<sequence length="265" mass="30777">MSIQDHQNEKDDEQALERFKKGMTKQDGRCQVCWSWKDSEDKLRSHCGLCFGRLKTLIKRLQNNEGILRRYDETSQDQLQSGIIEGVHHPDMDQEGNKKFKLSPISRTYHTSRFSRNTIALSMMKNVITDVEKAFLQLELHQSDRDCTRFLRSNDIKCAATEENLNVIVLEEFLVDNTQSSSRNDRKPESVRDQEDLYLDNVMLSANGTREAINKYHEVKDMFKKAAMNIREFPSSDQNFNRAIPKQDRIEGGATKILGITWIID</sequence>
<protein>
    <submittedName>
        <fullName evidence="2">Uncharacterized protein</fullName>
    </submittedName>
</protein>
<keyword evidence="1" id="KW-1185">Reference proteome</keyword>
<dbReference type="AlphaFoldDB" id="A0A1I7VCR2"/>
<evidence type="ECO:0000313" key="2">
    <source>
        <dbReference type="WBParaSite" id="EN70_12329"/>
    </source>
</evidence>
<dbReference type="WBParaSite" id="EN70_12329">
    <property type="protein sequence ID" value="EN70_12329"/>
    <property type="gene ID" value="EN70_12329"/>
</dbReference>
<proteinExistence type="predicted"/>
<dbReference type="Proteomes" id="UP000095285">
    <property type="component" value="Unassembled WGS sequence"/>
</dbReference>
<name>A0A1I7VCR2_LOALO</name>
<reference evidence="1" key="1">
    <citation type="submission" date="2012-04" db="EMBL/GenBank/DDBJ databases">
        <title>The Genome Sequence of Loa loa.</title>
        <authorList>
            <consortium name="The Broad Institute Genome Sequencing Platform"/>
            <consortium name="Broad Institute Genome Sequencing Center for Infectious Disease"/>
            <person name="Nutman T.B."/>
            <person name="Fink D.L."/>
            <person name="Russ C."/>
            <person name="Young S."/>
            <person name="Zeng Q."/>
            <person name="Gargeya S."/>
            <person name="Alvarado L."/>
            <person name="Berlin A."/>
            <person name="Chapman S.B."/>
            <person name="Chen Z."/>
            <person name="Freedman E."/>
            <person name="Gellesch M."/>
            <person name="Goldberg J."/>
            <person name="Griggs A."/>
            <person name="Gujja S."/>
            <person name="Heilman E.R."/>
            <person name="Heiman D."/>
            <person name="Howarth C."/>
            <person name="Mehta T."/>
            <person name="Neiman D."/>
            <person name="Pearson M."/>
            <person name="Roberts A."/>
            <person name="Saif S."/>
            <person name="Shea T."/>
            <person name="Shenoy N."/>
            <person name="Sisk P."/>
            <person name="Stolte C."/>
            <person name="Sykes S."/>
            <person name="White J."/>
            <person name="Yandava C."/>
            <person name="Haas B."/>
            <person name="Henn M.R."/>
            <person name="Nusbaum C."/>
            <person name="Birren B."/>
        </authorList>
    </citation>
    <scope>NUCLEOTIDE SEQUENCE [LARGE SCALE GENOMIC DNA]</scope>
</reference>
<accession>A0A1I7VCR2</accession>
<reference evidence="2" key="2">
    <citation type="submission" date="2016-11" db="UniProtKB">
        <authorList>
            <consortium name="WormBaseParasite"/>
        </authorList>
    </citation>
    <scope>IDENTIFICATION</scope>
</reference>
<organism evidence="1 2">
    <name type="scientific">Loa loa</name>
    <name type="common">Eye worm</name>
    <name type="synonym">Filaria loa</name>
    <dbReference type="NCBI Taxonomy" id="7209"/>
    <lineage>
        <taxon>Eukaryota</taxon>
        <taxon>Metazoa</taxon>
        <taxon>Ecdysozoa</taxon>
        <taxon>Nematoda</taxon>
        <taxon>Chromadorea</taxon>
        <taxon>Rhabditida</taxon>
        <taxon>Spirurina</taxon>
        <taxon>Spiruromorpha</taxon>
        <taxon>Filarioidea</taxon>
        <taxon>Onchocercidae</taxon>
        <taxon>Loa</taxon>
    </lineage>
</organism>
<evidence type="ECO:0000313" key="1">
    <source>
        <dbReference type="Proteomes" id="UP000095285"/>
    </source>
</evidence>